<accession>A0A8J3CB73</accession>
<reference evidence="1" key="1">
    <citation type="journal article" date="2014" name="Int. J. Syst. Evol. Microbiol.">
        <title>Complete genome sequence of Corynebacterium casei LMG S-19264T (=DSM 44701T), isolated from a smear-ripened cheese.</title>
        <authorList>
            <consortium name="US DOE Joint Genome Institute (JGI-PGF)"/>
            <person name="Walter F."/>
            <person name="Albersmeier A."/>
            <person name="Kalinowski J."/>
            <person name="Ruckert C."/>
        </authorList>
    </citation>
    <scope>NUCLEOTIDE SEQUENCE</scope>
    <source>
        <strain evidence="1">CGMCC 4.5737</strain>
    </source>
</reference>
<protein>
    <submittedName>
        <fullName evidence="1">Uncharacterized protein</fullName>
    </submittedName>
</protein>
<reference evidence="1" key="2">
    <citation type="submission" date="2020-09" db="EMBL/GenBank/DDBJ databases">
        <authorList>
            <person name="Sun Q."/>
            <person name="Zhou Y."/>
        </authorList>
    </citation>
    <scope>NUCLEOTIDE SEQUENCE</scope>
    <source>
        <strain evidence="1">CGMCC 4.5737</strain>
    </source>
</reference>
<dbReference type="Proteomes" id="UP000637578">
    <property type="component" value="Unassembled WGS sequence"/>
</dbReference>
<evidence type="ECO:0000313" key="2">
    <source>
        <dbReference type="Proteomes" id="UP000637578"/>
    </source>
</evidence>
<gene>
    <name evidence="1" type="ORF">GCM10012275_43820</name>
</gene>
<sequence length="40" mass="4473">MSLQELAARVRRGDVADGALAEYASEYARANKIYARKKDD</sequence>
<name>A0A8J3CB73_9PSEU</name>
<organism evidence="1 2">
    <name type="scientific">Longimycelium tulufanense</name>
    <dbReference type="NCBI Taxonomy" id="907463"/>
    <lineage>
        <taxon>Bacteria</taxon>
        <taxon>Bacillati</taxon>
        <taxon>Actinomycetota</taxon>
        <taxon>Actinomycetes</taxon>
        <taxon>Pseudonocardiales</taxon>
        <taxon>Pseudonocardiaceae</taxon>
        <taxon>Longimycelium</taxon>
    </lineage>
</organism>
<comment type="caution">
    <text evidence="1">The sequence shown here is derived from an EMBL/GenBank/DDBJ whole genome shotgun (WGS) entry which is preliminary data.</text>
</comment>
<keyword evidence="2" id="KW-1185">Reference proteome</keyword>
<dbReference type="RefSeq" id="WP_268239343.1">
    <property type="nucleotide sequence ID" value="NZ_BMMK01000023.1"/>
</dbReference>
<dbReference type="EMBL" id="BMMK01000023">
    <property type="protein sequence ID" value="GGM68603.1"/>
    <property type="molecule type" value="Genomic_DNA"/>
</dbReference>
<proteinExistence type="predicted"/>
<dbReference type="AlphaFoldDB" id="A0A8J3CB73"/>
<evidence type="ECO:0000313" key="1">
    <source>
        <dbReference type="EMBL" id="GGM68603.1"/>
    </source>
</evidence>